<evidence type="ECO:0000256" key="6">
    <source>
        <dbReference type="ARBA" id="ARBA00022840"/>
    </source>
</evidence>
<dbReference type="InterPro" id="IPR003439">
    <property type="entry name" value="ABC_transporter-like_ATP-bd"/>
</dbReference>
<gene>
    <name evidence="13" type="ORF">PHLGIDRAFT_534835</name>
</gene>
<feature type="transmembrane region" description="Helical" evidence="10">
    <location>
        <begin position="141"/>
        <end position="159"/>
    </location>
</feature>
<evidence type="ECO:0000256" key="5">
    <source>
        <dbReference type="ARBA" id="ARBA00022741"/>
    </source>
</evidence>
<keyword evidence="8 10" id="KW-0472">Membrane</keyword>
<feature type="transmembrane region" description="Helical" evidence="10">
    <location>
        <begin position="29"/>
        <end position="48"/>
    </location>
</feature>
<feature type="transmembrane region" description="Helical" evidence="10">
    <location>
        <begin position="1018"/>
        <end position="1037"/>
    </location>
</feature>
<protein>
    <recommendedName>
        <fullName evidence="15">ABC transmembrane type-1 domain-containing protein</fullName>
    </recommendedName>
</protein>
<dbReference type="InterPro" id="IPR011527">
    <property type="entry name" value="ABC1_TM_dom"/>
</dbReference>
<feature type="transmembrane region" description="Helical" evidence="10">
    <location>
        <begin position="473"/>
        <end position="494"/>
    </location>
</feature>
<feature type="transmembrane region" description="Helical" evidence="10">
    <location>
        <begin position="116"/>
        <end position="134"/>
    </location>
</feature>
<keyword evidence="5" id="KW-0547">Nucleotide-binding</keyword>
<keyword evidence="14" id="KW-1185">Reference proteome</keyword>
<comment type="subcellular location">
    <subcellularLocation>
        <location evidence="1">Membrane</location>
        <topology evidence="1">Multi-pass membrane protein</topology>
    </subcellularLocation>
</comment>
<name>A0A0C3RVD0_PHLG1</name>
<dbReference type="EMBL" id="KN840550">
    <property type="protein sequence ID" value="KIP05211.1"/>
    <property type="molecule type" value="Genomic_DNA"/>
</dbReference>
<feature type="transmembrane region" description="Helical" evidence="10">
    <location>
        <begin position="580"/>
        <end position="601"/>
    </location>
</feature>
<dbReference type="Gene3D" id="1.20.1560.10">
    <property type="entry name" value="ABC transporter type 1, transmembrane domain"/>
    <property type="match status" value="2"/>
</dbReference>
<feature type="transmembrane region" description="Helical" evidence="10">
    <location>
        <begin position="860"/>
        <end position="880"/>
    </location>
</feature>
<dbReference type="STRING" id="745531.A0A0C3RVD0"/>
<evidence type="ECO:0000259" key="11">
    <source>
        <dbReference type="PROSITE" id="PS50893"/>
    </source>
</evidence>
<dbReference type="InterPro" id="IPR050173">
    <property type="entry name" value="ABC_transporter_C-like"/>
</dbReference>
<sequence length="1233" mass="136920">MDVARQQVVLTANLDGDGRRKRLWLDERFIPSYVAAASLVILLSHAVWSSKPIQILRGVRVEEHQEHERSWKGFLLERGGITIWAFKIIRLACILGVFWLWQVDLMQPEWAAPDTFVVASLLYASLLALCNALVSSRRSLTFSRHLSLVIFATLAVYIYRDLWPLMTFTLQPKDGAEGALLWVKIVLLFFSGALLPLLEPYPYLPYDPSHPAQQPSPEQTASIASFLTYVWLDPTIWRASQVPHLPSDDLPSLCDYDEVKNLIRRSYTKLDPFSGANSKRHLFWGLAKIFRQSLFYQSLALIGIAGSRMAVPIGLNRLLAYLETGGEGAVVKPWVWILWLGLGPIAKTILWELYIFFSTRSLARTQAIFTSLIFDHALRIRFKAEAPGNSDVGETPAVRSSSPTDSGADTDTVATADASVSEAATVVAPASEQAKDDKKDTDEKGAEKNENLVGKLNNLVTSDLENITEGRDFLFIVLFIPLLAILSMLFLYAVLGWSSIVGLAVMIVLFPAPSWVAAETNDVQNEKMKATDARVQSVTEAMGVLRMIKLFGWEARVSEQIGEKRAAEIKLVWKREILDLSNVCLANIIPLLHMVITYAIYTVVMKQQLTASVVFSSVAAFDMFRMQMGMFMYFLPNMITEESWVQNDTIRVRVFSPLMGGWGTETWQDNILFGAPYDEERYKKGEFIYQCALTRDLSLFDAGDATEVGEKGITLSGGQKARITLARAVYSSAETLLFDDVLAALDVHTSRWIVDKCLKGDLVRGRTVILVTHNVAMASPIADFFISLHDGRVTGQGSVSDVLTTDRELAAEFAHDREALELDENEEHATGARDEPSAAPGEGRLVVAEEVAVGHVSWKAYMLLVTSLGGGWPLVFWLQFLGVNTLSTASTTFESWWLGHWARQYAWRDPGDVRVSFYLGMYVAIVALSILAMVYASLVWCYASMRASRRIHARLLKSLLGSTFRWLDMTPTSRVITRCTQDIQAVDGSIPNQLYGLISTTISLMVSLTAVVLYTPAFLPPALVIAVVGGLLGHLYIKAQLSIKREMSNAKAPVLNVFTSTTAGLTSIRAYAAQKPFQATLHARIDKYTRASRSLYNVNRWISVRLDTLGQLFTTSLAFYLVYGARADPSSVGFVLGVAVSSNSLERIQQYLDIEHEPEPEEAGMPPAYWPSSGELRVEKLSARYSELVLDAGRVVEFDTPQALLKKEGSLLRALVDESADRDALRAMAGGKV</sequence>
<organism evidence="13 14">
    <name type="scientific">Phlebiopsis gigantea (strain 11061_1 CR5-6)</name>
    <name type="common">White-rot fungus</name>
    <name type="synonym">Peniophora gigantea</name>
    <dbReference type="NCBI Taxonomy" id="745531"/>
    <lineage>
        <taxon>Eukaryota</taxon>
        <taxon>Fungi</taxon>
        <taxon>Dikarya</taxon>
        <taxon>Basidiomycota</taxon>
        <taxon>Agaricomycotina</taxon>
        <taxon>Agaricomycetes</taxon>
        <taxon>Polyporales</taxon>
        <taxon>Phanerochaetaceae</taxon>
        <taxon>Phlebiopsis</taxon>
    </lineage>
</organism>
<dbReference type="GO" id="GO:0016887">
    <property type="term" value="F:ATP hydrolysis activity"/>
    <property type="evidence" value="ECO:0007669"/>
    <property type="project" value="InterPro"/>
</dbReference>
<dbReference type="InterPro" id="IPR036640">
    <property type="entry name" value="ABC1_TM_sf"/>
</dbReference>
<feature type="transmembrane region" description="Helical" evidence="10">
    <location>
        <begin position="179"/>
        <end position="198"/>
    </location>
</feature>
<dbReference type="PANTHER" id="PTHR24223">
    <property type="entry name" value="ATP-BINDING CASSETTE SUB-FAMILY C"/>
    <property type="match status" value="1"/>
</dbReference>
<reference evidence="13 14" key="1">
    <citation type="journal article" date="2014" name="PLoS Genet.">
        <title>Analysis of the Phlebiopsis gigantea genome, transcriptome and secretome provides insight into its pioneer colonization strategies of wood.</title>
        <authorList>
            <person name="Hori C."/>
            <person name="Ishida T."/>
            <person name="Igarashi K."/>
            <person name="Samejima M."/>
            <person name="Suzuki H."/>
            <person name="Master E."/>
            <person name="Ferreira P."/>
            <person name="Ruiz-Duenas F.J."/>
            <person name="Held B."/>
            <person name="Canessa P."/>
            <person name="Larrondo L.F."/>
            <person name="Schmoll M."/>
            <person name="Druzhinina I.S."/>
            <person name="Kubicek C.P."/>
            <person name="Gaskell J.A."/>
            <person name="Kersten P."/>
            <person name="St John F."/>
            <person name="Glasner J."/>
            <person name="Sabat G."/>
            <person name="Splinter BonDurant S."/>
            <person name="Syed K."/>
            <person name="Yadav J."/>
            <person name="Mgbeahuruike A.C."/>
            <person name="Kovalchuk A."/>
            <person name="Asiegbu F.O."/>
            <person name="Lackner G."/>
            <person name="Hoffmeister D."/>
            <person name="Rencoret J."/>
            <person name="Gutierrez A."/>
            <person name="Sun H."/>
            <person name="Lindquist E."/>
            <person name="Barry K."/>
            <person name="Riley R."/>
            <person name="Grigoriev I.V."/>
            <person name="Henrissat B."/>
            <person name="Kues U."/>
            <person name="Berka R.M."/>
            <person name="Martinez A.T."/>
            <person name="Covert S.F."/>
            <person name="Blanchette R.A."/>
            <person name="Cullen D."/>
        </authorList>
    </citation>
    <scope>NUCLEOTIDE SEQUENCE [LARGE SCALE GENOMIC DNA]</scope>
    <source>
        <strain evidence="13 14">11061_1 CR5-6</strain>
    </source>
</reference>
<feature type="domain" description="ABC transporter" evidence="11">
    <location>
        <begin position="578"/>
        <end position="815"/>
    </location>
</feature>
<dbReference type="HOGENOM" id="CLU_000604_27_6_1"/>
<proteinExistence type="predicted"/>
<dbReference type="GO" id="GO:0140359">
    <property type="term" value="F:ABC-type transporter activity"/>
    <property type="evidence" value="ECO:0007669"/>
    <property type="project" value="InterPro"/>
</dbReference>
<keyword evidence="6" id="KW-0067">ATP-binding</keyword>
<dbReference type="InterPro" id="IPR017871">
    <property type="entry name" value="ABC_transporter-like_CS"/>
</dbReference>
<dbReference type="Gene3D" id="3.40.50.300">
    <property type="entry name" value="P-loop containing nucleotide triphosphate hydrolases"/>
    <property type="match status" value="1"/>
</dbReference>
<feature type="domain" description="ABC transmembrane type-1" evidence="12">
    <location>
        <begin position="299"/>
        <end position="640"/>
    </location>
</feature>
<evidence type="ECO:0000259" key="12">
    <source>
        <dbReference type="PROSITE" id="PS50929"/>
    </source>
</evidence>
<evidence type="ECO:0000256" key="8">
    <source>
        <dbReference type="ARBA" id="ARBA00023136"/>
    </source>
</evidence>
<accession>A0A0C3RVD0</accession>
<evidence type="ECO:0000256" key="7">
    <source>
        <dbReference type="ARBA" id="ARBA00022989"/>
    </source>
</evidence>
<dbReference type="GO" id="GO:0016020">
    <property type="term" value="C:membrane"/>
    <property type="evidence" value="ECO:0007669"/>
    <property type="project" value="UniProtKB-SubCell"/>
</dbReference>
<dbReference type="PROSITE" id="PS50893">
    <property type="entry name" value="ABC_TRANSPORTER_2"/>
    <property type="match status" value="1"/>
</dbReference>
<dbReference type="FunFam" id="1.20.1560.10:FF:000013">
    <property type="entry name" value="ABC transporter C family member 2"/>
    <property type="match status" value="1"/>
</dbReference>
<evidence type="ECO:0000256" key="9">
    <source>
        <dbReference type="SAM" id="MobiDB-lite"/>
    </source>
</evidence>
<evidence type="ECO:0008006" key="15">
    <source>
        <dbReference type="Google" id="ProtNLM"/>
    </source>
</evidence>
<evidence type="ECO:0000256" key="1">
    <source>
        <dbReference type="ARBA" id="ARBA00004141"/>
    </source>
</evidence>
<feature type="compositionally biased region" description="Basic and acidic residues" evidence="9">
    <location>
        <begin position="433"/>
        <end position="448"/>
    </location>
</feature>
<dbReference type="SUPFAM" id="SSF52540">
    <property type="entry name" value="P-loop containing nucleoside triphosphate hydrolases"/>
    <property type="match status" value="1"/>
</dbReference>
<feature type="transmembrane region" description="Helical" evidence="10">
    <location>
        <begin position="81"/>
        <end position="101"/>
    </location>
</feature>
<feature type="domain" description="ABC transmembrane type-1" evidence="12">
    <location>
        <begin position="886"/>
        <end position="1145"/>
    </location>
</feature>
<feature type="transmembrane region" description="Helical" evidence="10">
    <location>
        <begin position="500"/>
        <end position="518"/>
    </location>
</feature>
<dbReference type="PANTHER" id="PTHR24223:SF356">
    <property type="entry name" value="ATP-BINDING CASSETTE TRANSPORTER ABC4"/>
    <property type="match status" value="1"/>
</dbReference>
<keyword evidence="2" id="KW-0813">Transport</keyword>
<dbReference type="AlphaFoldDB" id="A0A0C3RVD0"/>
<dbReference type="SUPFAM" id="SSF90123">
    <property type="entry name" value="ABC transporter transmembrane region"/>
    <property type="match status" value="2"/>
</dbReference>
<dbReference type="CDD" id="cd18596">
    <property type="entry name" value="ABC_6TM_VMR1_D1_like"/>
    <property type="match status" value="1"/>
</dbReference>
<feature type="region of interest" description="Disordered" evidence="9">
    <location>
        <begin position="425"/>
        <end position="448"/>
    </location>
</feature>
<dbReference type="CDD" id="cd18604">
    <property type="entry name" value="ABC_6TM_VMR1_D2_like"/>
    <property type="match status" value="1"/>
</dbReference>
<feature type="transmembrane region" description="Helical" evidence="10">
    <location>
        <begin position="335"/>
        <end position="357"/>
    </location>
</feature>
<feature type="transmembrane region" description="Helical" evidence="10">
    <location>
        <begin position="994"/>
        <end position="1012"/>
    </location>
</feature>
<dbReference type="GO" id="GO:0005524">
    <property type="term" value="F:ATP binding"/>
    <property type="evidence" value="ECO:0007669"/>
    <property type="project" value="UniProtKB-KW"/>
</dbReference>
<dbReference type="Pfam" id="PF00664">
    <property type="entry name" value="ABC_membrane"/>
    <property type="match status" value="2"/>
</dbReference>
<feature type="transmembrane region" description="Helical" evidence="10">
    <location>
        <begin position="917"/>
        <end position="943"/>
    </location>
</feature>
<evidence type="ECO:0000256" key="2">
    <source>
        <dbReference type="ARBA" id="ARBA00022448"/>
    </source>
</evidence>
<evidence type="ECO:0000256" key="4">
    <source>
        <dbReference type="ARBA" id="ARBA00022737"/>
    </source>
</evidence>
<evidence type="ECO:0000256" key="3">
    <source>
        <dbReference type="ARBA" id="ARBA00022692"/>
    </source>
</evidence>
<feature type="region of interest" description="Disordered" evidence="9">
    <location>
        <begin position="388"/>
        <end position="412"/>
    </location>
</feature>
<feature type="transmembrane region" description="Helical" evidence="10">
    <location>
        <begin position="294"/>
        <end position="315"/>
    </location>
</feature>
<dbReference type="InterPro" id="IPR027417">
    <property type="entry name" value="P-loop_NTPase"/>
</dbReference>
<dbReference type="Proteomes" id="UP000053257">
    <property type="component" value="Unassembled WGS sequence"/>
</dbReference>
<keyword evidence="4" id="KW-0677">Repeat</keyword>
<keyword evidence="7 10" id="KW-1133">Transmembrane helix</keyword>
<keyword evidence="3 10" id="KW-0812">Transmembrane</keyword>
<evidence type="ECO:0000313" key="14">
    <source>
        <dbReference type="Proteomes" id="UP000053257"/>
    </source>
</evidence>
<dbReference type="PROSITE" id="PS50929">
    <property type="entry name" value="ABC_TM1F"/>
    <property type="match status" value="2"/>
</dbReference>
<evidence type="ECO:0000256" key="10">
    <source>
        <dbReference type="SAM" id="Phobius"/>
    </source>
</evidence>
<dbReference type="OrthoDB" id="6500128at2759"/>
<dbReference type="PROSITE" id="PS00211">
    <property type="entry name" value="ABC_TRANSPORTER_1"/>
    <property type="match status" value="1"/>
</dbReference>
<evidence type="ECO:0000313" key="13">
    <source>
        <dbReference type="EMBL" id="KIP05211.1"/>
    </source>
</evidence>